<dbReference type="GO" id="GO:0006879">
    <property type="term" value="P:intracellular iron ion homeostasis"/>
    <property type="evidence" value="ECO:0007669"/>
    <property type="project" value="TreeGrafter"/>
</dbReference>
<feature type="transmembrane region" description="Helical" evidence="8">
    <location>
        <begin position="247"/>
        <end position="270"/>
    </location>
</feature>
<feature type="region of interest" description="Disordered" evidence="7">
    <location>
        <begin position="93"/>
        <end position="123"/>
    </location>
</feature>
<dbReference type="OrthoDB" id="17725at2759"/>
<feature type="transmembrane region" description="Helical" evidence="8">
    <location>
        <begin position="311"/>
        <end position="331"/>
    </location>
</feature>
<dbReference type="InterPro" id="IPR017927">
    <property type="entry name" value="FAD-bd_FR_type"/>
</dbReference>
<evidence type="ECO:0000256" key="6">
    <source>
        <dbReference type="ARBA" id="ARBA00023136"/>
    </source>
</evidence>
<evidence type="ECO:0000256" key="4">
    <source>
        <dbReference type="ARBA" id="ARBA00022989"/>
    </source>
</evidence>
<dbReference type="GO" id="GO:0005886">
    <property type="term" value="C:plasma membrane"/>
    <property type="evidence" value="ECO:0007669"/>
    <property type="project" value="TreeGrafter"/>
</dbReference>
<feature type="transmembrane region" description="Helical" evidence="8">
    <location>
        <begin position="177"/>
        <end position="196"/>
    </location>
</feature>
<dbReference type="InParanoid" id="A0A2J6TW42"/>
<dbReference type="InterPro" id="IPR051410">
    <property type="entry name" value="Ferric/Cupric_Reductase"/>
</dbReference>
<dbReference type="Gene3D" id="3.40.50.80">
    <property type="entry name" value="Nucleotide-binding domain of ferredoxin-NADP reductase (FNR) module"/>
    <property type="match status" value="1"/>
</dbReference>
<dbReference type="PANTHER" id="PTHR32361">
    <property type="entry name" value="FERRIC/CUPRIC REDUCTASE TRANSMEMBRANE COMPONENT"/>
    <property type="match status" value="1"/>
</dbReference>
<dbReference type="InterPro" id="IPR013130">
    <property type="entry name" value="Fe3_Rdtase_TM_dom"/>
</dbReference>
<dbReference type="EMBL" id="KZ613740">
    <property type="protein sequence ID" value="PMD67246.1"/>
    <property type="molecule type" value="Genomic_DNA"/>
</dbReference>
<reference evidence="10 11" key="1">
    <citation type="submission" date="2016-04" db="EMBL/GenBank/DDBJ databases">
        <title>A degradative enzymes factory behind the ericoid mycorrhizal symbiosis.</title>
        <authorList>
            <consortium name="DOE Joint Genome Institute"/>
            <person name="Martino E."/>
            <person name="Morin E."/>
            <person name="Grelet G."/>
            <person name="Kuo A."/>
            <person name="Kohler A."/>
            <person name="Daghino S."/>
            <person name="Barry K."/>
            <person name="Choi C."/>
            <person name="Cichocki N."/>
            <person name="Clum A."/>
            <person name="Copeland A."/>
            <person name="Hainaut M."/>
            <person name="Haridas S."/>
            <person name="Labutti K."/>
            <person name="Lindquist E."/>
            <person name="Lipzen A."/>
            <person name="Khouja H.-R."/>
            <person name="Murat C."/>
            <person name="Ohm R."/>
            <person name="Olson A."/>
            <person name="Spatafora J."/>
            <person name="Veneault-Fourrey C."/>
            <person name="Henrissat B."/>
            <person name="Grigoriev I."/>
            <person name="Martin F."/>
            <person name="Perotto S."/>
        </authorList>
    </citation>
    <scope>NUCLEOTIDE SEQUENCE [LARGE SCALE GENOMIC DNA]</scope>
    <source>
        <strain evidence="10 11">E</strain>
    </source>
</reference>
<organism evidence="10 11">
    <name type="scientific">Hyaloscypha bicolor E</name>
    <dbReference type="NCBI Taxonomy" id="1095630"/>
    <lineage>
        <taxon>Eukaryota</taxon>
        <taxon>Fungi</taxon>
        <taxon>Dikarya</taxon>
        <taxon>Ascomycota</taxon>
        <taxon>Pezizomycotina</taxon>
        <taxon>Leotiomycetes</taxon>
        <taxon>Helotiales</taxon>
        <taxon>Hyaloscyphaceae</taxon>
        <taxon>Hyaloscypha</taxon>
        <taxon>Hyaloscypha bicolor</taxon>
    </lineage>
</organism>
<dbReference type="Pfam" id="PF08022">
    <property type="entry name" value="FAD_binding_8"/>
    <property type="match status" value="1"/>
</dbReference>
<dbReference type="Pfam" id="PF01794">
    <property type="entry name" value="Ferric_reduct"/>
    <property type="match status" value="1"/>
</dbReference>
<evidence type="ECO:0000256" key="3">
    <source>
        <dbReference type="ARBA" id="ARBA00022692"/>
    </source>
</evidence>
<proteinExistence type="predicted"/>
<dbReference type="GO" id="GO:0000293">
    <property type="term" value="F:ferric-chelate reductase activity"/>
    <property type="evidence" value="ECO:0007669"/>
    <property type="project" value="TreeGrafter"/>
</dbReference>
<dbReference type="GeneID" id="36587005"/>
<feature type="compositionally biased region" description="Basic and acidic residues" evidence="7">
    <location>
        <begin position="98"/>
        <end position="107"/>
    </location>
</feature>
<keyword evidence="6 8" id="KW-0472">Membrane</keyword>
<dbReference type="RefSeq" id="XP_024744150.1">
    <property type="nucleotide sequence ID" value="XM_024878928.1"/>
</dbReference>
<evidence type="ECO:0000259" key="9">
    <source>
        <dbReference type="PROSITE" id="PS51384"/>
    </source>
</evidence>
<sequence>MESQWLQDAIRLSLKATDGEKGPPEQRDPRFRKLVEGILFSRKFVPTYNLVVLGFVCLLSAIHWTEKAIRWRRRRASRLQVLRDEIAFGDAIKPTSRIPDDGQDRDGIYSSNSSTMEGTASHPRKDLDEEIPLLHTEQALRPLHRWSVHGTAKGILIYQPRPIPIVNKILPSNGTSIVLSAFMALNIFYIFFHINLNIFELFVLADRFGMIFVANLPLLYLLAAKNQPLKFLTGRSYESLNIFHRRLGELLCLAALLHSTGMIVVGYTIITPNGSGLTQFLLIKMVLLGVGAFISYELLYLTSLASFRQRWYELFLGLHAILQAAALVFIFFHHQTARPYVGIALGIFLLDRLVYRVGIKSTTIGAYTKILEDEDTVRLSSIVFIQPEPRWAGLFGGSIMSGWKATDHVFITVPSLSSKHITQAHPFTIASKGPLGGEDEARLELLIRAQDGFSRDLLNAARLHKHLSIRLDGPYGNSHARTMLEESDLAIVVAGGSGIAVGFPLIHHLLDIPRSTDMEIAPTYFLLRQKIVLIWVIHEEAHLSWVGRPALADAENRGAEIIIPQATEEIGRPDLREMICKIVEKFGNGKKTRVVASGPDSMGRAVRNTCSGLVRDGRNVDVAVEKFGW</sequence>
<evidence type="ECO:0000313" key="11">
    <source>
        <dbReference type="Proteomes" id="UP000235371"/>
    </source>
</evidence>
<protein>
    <recommendedName>
        <fullName evidence="9">FAD-binding FR-type domain-containing protein</fullName>
    </recommendedName>
</protein>
<dbReference type="STRING" id="1095630.A0A2J6TW42"/>
<dbReference type="SUPFAM" id="SSF52343">
    <property type="entry name" value="Ferredoxin reductase-like, C-terminal NADP-linked domain"/>
    <property type="match status" value="1"/>
</dbReference>
<gene>
    <name evidence="10" type="ORF">K444DRAFT_606169</name>
</gene>
<dbReference type="AlphaFoldDB" id="A0A2J6TW42"/>
<dbReference type="CDD" id="cd06186">
    <property type="entry name" value="NOX_Duox_like_FAD_NADP"/>
    <property type="match status" value="1"/>
</dbReference>
<dbReference type="InterPro" id="IPR039261">
    <property type="entry name" value="FNR_nucleotide-bd"/>
</dbReference>
<feature type="compositionally biased region" description="Polar residues" evidence="7">
    <location>
        <begin position="109"/>
        <end position="118"/>
    </location>
</feature>
<keyword evidence="11" id="KW-1185">Reference proteome</keyword>
<evidence type="ECO:0000256" key="5">
    <source>
        <dbReference type="ARBA" id="ARBA00023065"/>
    </source>
</evidence>
<dbReference type="Proteomes" id="UP000235371">
    <property type="component" value="Unassembled WGS sequence"/>
</dbReference>
<feature type="transmembrane region" description="Helical" evidence="8">
    <location>
        <begin position="208"/>
        <end position="226"/>
    </location>
</feature>
<dbReference type="PROSITE" id="PS51384">
    <property type="entry name" value="FAD_FR"/>
    <property type="match status" value="1"/>
</dbReference>
<comment type="subcellular location">
    <subcellularLocation>
        <location evidence="1">Membrane</location>
        <topology evidence="1">Multi-pass membrane protein</topology>
    </subcellularLocation>
</comment>
<keyword evidence="2" id="KW-0813">Transport</keyword>
<dbReference type="InterPro" id="IPR013112">
    <property type="entry name" value="FAD-bd_8"/>
</dbReference>
<dbReference type="PANTHER" id="PTHR32361:SF28">
    <property type="entry name" value="FRP1P"/>
    <property type="match status" value="1"/>
</dbReference>
<evidence type="ECO:0000256" key="7">
    <source>
        <dbReference type="SAM" id="MobiDB-lite"/>
    </source>
</evidence>
<dbReference type="SFLD" id="SFLDS00052">
    <property type="entry name" value="Ferric_Reductase_Domain"/>
    <property type="match status" value="1"/>
</dbReference>
<evidence type="ECO:0000256" key="2">
    <source>
        <dbReference type="ARBA" id="ARBA00022448"/>
    </source>
</evidence>
<evidence type="ECO:0000256" key="1">
    <source>
        <dbReference type="ARBA" id="ARBA00004141"/>
    </source>
</evidence>
<keyword evidence="3 8" id="KW-0812">Transmembrane</keyword>
<feature type="domain" description="FAD-binding FR-type" evidence="9">
    <location>
        <begin position="357"/>
        <end position="481"/>
    </location>
</feature>
<keyword evidence="5" id="KW-0406">Ion transport</keyword>
<dbReference type="SFLD" id="SFLDG01168">
    <property type="entry name" value="Ferric_reductase_subgroup_(FRE"/>
    <property type="match status" value="1"/>
</dbReference>
<name>A0A2J6TW42_9HELO</name>
<dbReference type="GO" id="GO:0015677">
    <property type="term" value="P:copper ion import"/>
    <property type="evidence" value="ECO:0007669"/>
    <property type="project" value="TreeGrafter"/>
</dbReference>
<evidence type="ECO:0000313" key="10">
    <source>
        <dbReference type="EMBL" id="PMD67246.1"/>
    </source>
</evidence>
<accession>A0A2J6TW42</accession>
<evidence type="ECO:0000256" key="8">
    <source>
        <dbReference type="SAM" id="Phobius"/>
    </source>
</evidence>
<keyword evidence="4 8" id="KW-1133">Transmembrane helix</keyword>
<feature type="transmembrane region" description="Helical" evidence="8">
    <location>
        <begin position="47"/>
        <end position="65"/>
    </location>
</feature>
<feature type="transmembrane region" description="Helical" evidence="8">
    <location>
        <begin position="276"/>
        <end position="299"/>
    </location>
</feature>
<dbReference type="GO" id="GO:0006826">
    <property type="term" value="P:iron ion transport"/>
    <property type="evidence" value="ECO:0007669"/>
    <property type="project" value="TreeGrafter"/>
</dbReference>